<feature type="signal peptide" evidence="1">
    <location>
        <begin position="1"/>
        <end position="24"/>
    </location>
</feature>
<dbReference type="SUPFAM" id="SSF48452">
    <property type="entry name" value="TPR-like"/>
    <property type="match status" value="1"/>
</dbReference>
<gene>
    <name evidence="2" type="ORF">CYCCA115_LOCUS3144</name>
</gene>
<dbReference type="EMBL" id="CAKOGP040000236">
    <property type="protein sequence ID" value="CAJ1933065.1"/>
    <property type="molecule type" value="Genomic_DNA"/>
</dbReference>
<sequence>MKIPSNALVLAIGAASLLSSATQAAAFLSGGPASHHPRNVIIAGTTTTSPPLSSERSTETRMIPFMVDMMETQTAPPIEETSILHQTTTRSPKSALLFDAAYSSNQRPQMLLQATKDWLSSPSSSFSLIPEPAFAADEMPQPPSNAEVQLLRKAFSTFYGVPRDAEGAEPLLTEVIQAWDRQSADEKAGLYRVRGDCYAALLKADKAIADYSTAIELLISPAGAKADPAELPASLLGRARAIRSLSTKATKEQAMQGAKDYEEALILSSREEWDTKQELLEDGARTNPYAAWEYGMALRLAGDTQKAKDVHLLASQYFEDIADPARSVISLMDAGIDNADYDPEAGAKLIRSSFKKIKLVEGRDIPLLQRVIAKEGESRVALASLYWTGAGDKQDAESQLGLACERLDQLEADAIARQKVNPPVVSPPRLKFNIDDIPGALDISCSRLRNKEYLNERLEWPASLQQRVDKLYTLKSK</sequence>
<keyword evidence="1" id="KW-0732">Signal</keyword>
<name>A0AAD2FHY1_9STRA</name>
<keyword evidence="3" id="KW-1185">Reference proteome</keyword>
<dbReference type="InterPro" id="IPR011990">
    <property type="entry name" value="TPR-like_helical_dom_sf"/>
</dbReference>
<evidence type="ECO:0000313" key="3">
    <source>
        <dbReference type="Proteomes" id="UP001295423"/>
    </source>
</evidence>
<comment type="caution">
    <text evidence="2">The sequence shown here is derived from an EMBL/GenBank/DDBJ whole genome shotgun (WGS) entry which is preliminary data.</text>
</comment>
<proteinExistence type="predicted"/>
<reference evidence="2" key="1">
    <citation type="submission" date="2023-08" db="EMBL/GenBank/DDBJ databases">
        <authorList>
            <person name="Audoor S."/>
            <person name="Bilcke G."/>
        </authorList>
    </citation>
    <scope>NUCLEOTIDE SEQUENCE</scope>
</reference>
<feature type="chain" id="PRO_5041953457" evidence="1">
    <location>
        <begin position="25"/>
        <end position="477"/>
    </location>
</feature>
<protein>
    <submittedName>
        <fullName evidence="2">Uncharacterized protein</fullName>
    </submittedName>
</protein>
<dbReference type="AlphaFoldDB" id="A0AAD2FHY1"/>
<dbReference type="Proteomes" id="UP001295423">
    <property type="component" value="Unassembled WGS sequence"/>
</dbReference>
<evidence type="ECO:0000313" key="2">
    <source>
        <dbReference type="EMBL" id="CAJ1933065.1"/>
    </source>
</evidence>
<accession>A0AAD2FHY1</accession>
<organism evidence="2 3">
    <name type="scientific">Cylindrotheca closterium</name>
    <dbReference type="NCBI Taxonomy" id="2856"/>
    <lineage>
        <taxon>Eukaryota</taxon>
        <taxon>Sar</taxon>
        <taxon>Stramenopiles</taxon>
        <taxon>Ochrophyta</taxon>
        <taxon>Bacillariophyta</taxon>
        <taxon>Bacillariophyceae</taxon>
        <taxon>Bacillariophycidae</taxon>
        <taxon>Bacillariales</taxon>
        <taxon>Bacillariaceae</taxon>
        <taxon>Cylindrotheca</taxon>
    </lineage>
</organism>
<evidence type="ECO:0000256" key="1">
    <source>
        <dbReference type="SAM" id="SignalP"/>
    </source>
</evidence>